<dbReference type="EMBL" id="JAAAIM010000581">
    <property type="protein sequence ID" value="KAG0286350.1"/>
    <property type="molecule type" value="Genomic_DNA"/>
</dbReference>
<name>A0ABQ7JW06_9FUNG</name>
<evidence type="ECO:0000256" key="3">
    <source>
        <dbReference type="ARBA" id="ARBA00022691"/>
    </source>
</evidence>
<dbReference type="Pfam" id="PF13847">
    <property type="entry name" value="Methyltransf_31"/>
    <property type="match status" value="1"/>
</dbReference>
<feature type="compositionally biased region" description="Acidic residues" evidence="4">
    <location>
        <begin position="143"/>
        <end position="160"/>
    </location>
</feature>
<organism evidence="6 7">
    <name type="scientific">Linnemannia gamsii</name>
    <dbReference type="NCBI Taxonomy" id="64522"/>
    <lineage>
        <taxon>Eukaryota</taxon>
        <taxon>Fungi</taxon>
        <taxon>Fungi incertae sedis</taxon>
        <taxon>Mucoromycota</taxon>
        <taxon>Mortierellomycotina</taxon>
        <taxon>Mortierellomycetes</taxon>
        <taxon>Mortierellales</taxon>
        <taxon>Mortierellaceae</taxon>
        <taxon>Linnemannia</taxon>
    </lineage>
</organism>
<keyword evidence="1" id="KW-0489">Methyltransferase</keyword>
<dbReference type="Gene3D" id="3.40.50.150">
    <property type="entry name" value="Vaccinia Virus protein VP39"/>
    <property type="match status" value="1"/>
</dbReference>
<dbReference type="Proteomes" id="UP001194696">
    <property type="component" value="Unassembled WGS sequence"/>
</dbReference>
<keyword evidence="3" id="KW-0949">S-adenosyl-L-methionine</keyword>
<dbReference type="InterPro" id="IPR020103">
    <property type="entry name" value="PsdUridine_synth_cat_dom_sf"/>
</dbReference>
<dbReference type="SUPFAM" id="SSF53335">
    <property type="entry name" value="S-adenosyl-L-methionine-dependent methyltransferases"/>
    <property type="match status" value="1"/>
</dbReference>
<dbReference type="PANTHER" id="PTHR18895">
    <property type="entry name" value="HEMK METHYLTRANSFERASE"/>
    <property type="match status" value="1"/>
</dbReference>
<evidence type="ECO:0000313" key="7">
    <source>
        <dbReference type="Proteomes" id="UP001194696"/>
    </source>
</evidence>
<feature type="domain" description="Methyltransferase" evidence="5">
    <location>
        <begin position="437"/>
        <end position="514"/>
    </location>
</feature>
<feature type="region of interest" description="Disordered" evidence="4">
    <location>
        <begin position="137"/>
        <end position="167"/>
    </location>
</feature>
<dbReference type="Gene3D" id="3.30.2350.10">
    <property type="entry name" value="Pseudouridine synthase"/>
    <property type="match status" value="1"/>
</dbReference>
<dbReference type="SUPFAM" id="SSF55120">
    <property type="entry name" value="Pseudouridine synthase"/>
    <property type="match status" value="1"/>
</dbReference>
<comment type="caution">
    <text evidence="6">The sequence shown here is derived from an EMBL/GenBank/DDBJ whole genome shotgun (WGS) entry which is preliminary data.</text>
</comment>
<evidence type="ECO:0000259" key="5">
    <source>
        <dbReference type="Pfam" id="PF13847"/>
    </source>
</evidence>
<dbReference type="NCBIfam" id="TIGR00536">
    <property type="entry name" value="hemK_fam"/>
    <property type="match status" value="1"/>
</dbReference>
<keyword evidence="2" id="KW-0808">Transferase</keyword>
<protein>
    <recommendedName>
        <fullName evidence="5">Methyltransferase domain-containing protein</fullName>
    </recommendedName>
</protein>
<dbReference type="InterPro" id="IPR029063">
    <property type="entry name" value="SAM-dependent_MTases_sf"/>
</dbReference>
<gene>
    <name evidence="6" type="ORF">BGZ96_009527</name>
</gene>
<evidence type="ECO:0000256" key="1">
    <source>
        <dbReference type="ARBA" id="ARBA00022603"/>
    </source>
</evidence>
<dbReference type="PROSITE" id="PS00092">
    <property type="entry name" value="N6_MTASE"/>
    <property type="match status" value="1"/>
</dbReference>
<accession>A0ABQ7JW06</accession>
<keyword evidence="7" id="KW-1185">Reference proteome</keyword>
<sequence>MKELQLQVQDEDDGNRAWKFVLAHWKTVVKSREHNRKCFKRGEVTVNGEVAEVTRLLVKGDWVKIRFDDRAAHESVYGREKLDVRYDDDELAVVVKPSGKTMVAFGFMLPFSVSHSCPVDGLADQLDQLDLDTEAHAGSGDVVVEEDQEEDDAEDEEDNFDIPSNISPTVGQQHRLPCAIHGIEKAANGLVLVAKTRPMRAILLKMHNEGQFVRTFRIICHGAFRKPDTDAAVVDDTTHQHTSYYSPGDSIPIDTTGLDAEYLKSIRVVHLTPSNEAGLISTLDITPCSPYLGVNIRRYLLSQGHPVVGDSGNTKPLKANRNKGLFSAVIKVEFKHPVADKIIVAAFDEPAKFEQLRNREQRACVRRKAEELEELRKGGVEPVSTFDRKADKPIAYQIGEKEFYQMRFKVSTATLIPRSSTETLVKAAITLSQQRPVKVLDVGTGSGCLLLALLNSLPTSTGVGVDISTEALEIANINKNLYSLSDRASFLPGDLGDLQGTPELFQSFDILVCNPPYLDGAKADRLKTLFAGTEHEPPVALFAEKEGYGAYELLASSLSRDLLTDNPCRIMAKGGFVVLEIGSGMGARVREIFTFLRFEEALKDNQDSERCLVFSIPITAVAPSTIVPTVI</sequence>
<dbReference type="InterPro" id="IPR002052">
    <property type="entry name" value="DNA_methylase_N6_adenine_CS"/>
</dbReference>
<proteinExistence type="predicted"/>
<dbReference type="InterPro" id="IPR004556">
    <property type="entry name" value="HemK-like"/>
</dbReference>
<dbReference type="PANTHER" id="PTHR18895:SF74">
    <property type="entry name" value="MTRF1L RELEASE FACTOR GLUTAMINE METHYLTRANSFERASE"/>
    <property type="match status" value="1"/>
</dbReference>
<dbReference type="CDD" id="cd02440">
    <property type="entry name" value="AdoMet_MTases"/>
    <property type="match status" value="1"/>
</dbReference>
<evidence type="ECO:0000256" key="4">
    <source>
        <dbReference type="SAM" id="MobiDB-lite"/>
    </source>
</evidence>
<dbReference type="InterPro" id="IPR050320">
    <property type="entry name" value="N5-glutamine_MTase"/>
</dbReference>
<evidence type="ECO:0000256" key="2">
    <source>
        <dbReference type="ARBA" id="ARBA00022679"/>
    </source>
</evidence>
<evidence type="ECO:0000313" key="6">
    <source>
        <dbReference type="EMBL" id="KAG0286350.1"/>
    </source>
</evidence>
<reference evidence="6 7" key="1">
    <citation type="journal article" date="2020" name="Fungal Divers.">
        <title>Resolving the Mortierellaceae phylogeny through synthesis of multi-gene phylogenetics and phylogenomics.</title>
        <authorList>
            <person name="Vandepol N."/>
            <person name="Liber J."/>
            <person name="Desiro A."/>
            <person name="Na H."/>
            <person name="Kennedy M."/>
            <person name="Barry K."/>
            <person name="Grigoriev I.V."/>
            <person name="Miller A.N."/>
            <person name="O'Donnell K."/>
            <person name="Stajich J.E."/>
            <person name="Bonito G."/>
        </authorList>
    </citation>
    <scope>NUCLEOTIDE SEQUENCE [LARGE SCALE GENOMIC DNA]</scope>
    <source>
        <strain evidence="6 7">AD045</strain>
    </source>
</reference>
<dbReference type="InterPro" id="IPR025714">
    <property type="entry name" value="Methyltranfer_dom"/>
</dbReference>